<protein>
    <submittedName>
        <fullName evidence="1">Uncharacterized protein</fullName>
    </submittedName>
</protein>
<dbReference type="AlphaFoldDB" id="A0AAD9X8D3"/>
<accession>A0AAD9X8D3</accession>
<proteinExistence type="predicted"/>
<evidence type="ECO:0000313" key="1">
    <source>
        <dbReference type="EMBL" id="KAK2654622.1"/>
    </source>
</evidence>
<gene>
    <name evidence="1" type="ORF">Ddye_014478</name>
</gene>
<name>A0AAD9X8D3_9ROSI</name>
<reference evidence="1" key="1">
    <citation type="journal article" date="2023" name="Plant J.">
        <title>Genome sequences and population genomics provide insights into the demographic history, inbreeding, and mutation load of two 'living fossil' tree species of Dipteronia.</title>
        <authorList>
            <person name="Feng Y."/>
            <person name="Comes H.P."/>
            <person name="Chen J."/>
            <person name="Zhu S."/>
            <person name="Lu R."/>
            <person name="Zhang X."/>
            <person name="Li P."/>
            <person name="Qiu J."/>
            <person name="Olsen K.M."/>
            <person name="Qiu Y."/>
        </authorList>
    </citation>
    <scope>NUCLEOTIDE SEQUENCE</scope>
    <source>
        <strain evidence="1">KIB01</strain>
    </source>
</reference>
<dbReference type="Proteomes" id="UP001280121">
    <property type="component" value="Unassembled WGS sequence"/>
</dbReference>
<sequence length="99" mass="10520">MSMSAYYQTRAVHHGVVTSDWLAQAQEAAAATGAVVCQEDGGGGTGGSAFSVIDEFNIWRKQPDLAEAEAVAAIRSSVTVKLDTSYRFTSFTRALFVIA</sequence>
<comment type="caution">
    <text evidence="1">The sequence shown here is derived from an EMBL/GenBank/DDBJ whole genome shotgun (WGS) entry which is preliminary data.</text>
</comment>
<organism evidence="1 2">
    <name type="scientific">Dipteronia dyeriana</name>
    <dbReference type="NCBI Taxonomy" id="168575"/>
    <lineage>
        <taxon>Eukaryota</taxon>
        <taxon>Viridiplantae</taxon>
        <taxon>Streptophyta</taxon>
        <taxon>Embryophyta</taxon>
        <taxon>Tracheophyta</taxon>
        <taxon>Spermatophyta</taxon>
        <taxon>Magnoliopsida</taxon>
        <taxon>eudicotyledons</taxon>
        <taxon>Gunneridae</taxon>
        <taxon>Pentapetalae</taxon>
        <taxon>rosids</taxon>
        <taxon>malvids</taxon>
        <taxon>Sapindales</taxon>
        <taxon>Sapindaceae</taxon>
        <taxon>Hippocastanoideae</taxon>
        <taxon>Acereae</taxon>
        <taxon>Dipteronia</taxon>
    </lineage>
</organism>
<evidence type="ECO:0000313" key="2">
    <source>
        <dbReference type="Proteomes" id="UP001280121"/>
    </source>
</evidence>
<dbReference type="EMBL" id="JANJYI010000004">
    <property type="protein sequence ID" value="KAK2654622.1"/>
    <property type="molecule type" value="Genomic_DNA"/>
</dbReference>
<keyword evidence="2" id="KW-1185">Reference proteome</keyword>